<dbReference type="SUPFAM" id="SSF52266">
    <property type="entry name" value="SGNH hydrolase"/>
    <property type="match status" value="1"/>
</dbReference>
<gene>
    <name evidence="2" type="ORF">PMG71_22065</name>
</gene>
<accession>A0ABT7B1E1</accession>
<dbReference type="RefSeq" id="WP_283755871.1">
    <property type="nucleotide sequence ID" value="NZ_JAQOSP010000141.1"/>
</dbReference>
<comment type="caution">
    <text evidence="2">The sequence shown here is derived from an EMBL/GenBank/DDBJ whole genome shotgun (WGS) entry which is preliminary data.</text>
</comment>
<name>A0ABT7B1E1_9CYAN</name>
<keyword evidence="3" id="KW-1185">Reference proteome</keyword>
<evidence type="ECO:0000313" key="3">
    <source>
        <dbReference type="Proteomes" id="UP001235303"/>
    </source>
</evidence>
<dbReference type="Proteomes" id="UP001235303">
    <property type="component" value="Unassembled WGS sequence"/>
</dbReference>
<protein>
    <recommendedName>
        <fullName evidence="4">AlgX/AlgJ SGNH hydrolase-like domain-containing protein</fullName>
    </recommendedName>
</protein>
<keyword evidence="1" id="KW-0812">Transmembrane</keyword>
<evidence type="ECO:0008006" key="4">
    <source>
        <dbReference type="Google" id="ProtNLM"/>
    </source>
</evidence>
<evidence type="ECO:0000313" key="2">
    <source>
        <dbReference type="EMBL" id="MDJ1172118.1"/>
    </source>
</evidence>
<proteinExistence type="predicted"/>
<evidence type="ECO:0000256" key="1">
    <source>
        <dbReference type="SAM" id="Phobius"/>
    </source>
</evidence>
<dbReference type="EMBL" id="JAQOSP010000141">
    <property type="protein sequence ID" value="MDJ1172118.1"/>
    <property type="molecule type" value="Genomic_DNA"/>
</dbReference>
<organism evidence="2 3">
    <name type="scientific">Roseofilum acuticapitatum BLCC-M154</name>
    <dbReference type="NCBI Taxonomy" id="3022444"/>
    <lineage>
        <taxon>Bacteria</taxon>
        <taxon>Bacillati</taxon>
        <taxon>Cyanobacteriota</taxon>
        <taxon>Cyanophyceae</taxon>
        <taxon>Desertifilales</taxon>
        <taxon>Desertifilaceae</taxon>
        <taxon>Roseofilum</taxon>
        <taxon>Roseofilum acuticapitatum</taxon>
    </lineage>
</organism>
<keyword evidence="1" id="KW-0472">Membrane</keyword>
<reference evidence="2 3" key="1">
    <citation type="submission" date="2023-01" db="EMBL/GenBank/DDBJ databases">
        <title>Novel diversity within Roseofilum (Cyanobacteria; Desertifilaceae) from marine benthic mats with descriptions of four novel species.</title>
        <authorList>
            <person name="Wang Y."/>
            <person name="Berthold D.E."/>
            <person name="Hu J."/>
            <person name="Lefler F.W."/>
            <person name="Laughinghouse H.D. IV."/>
        </authorList>
    </citation>
    <scope>NUCLEOTIDE SEQUENCE [LARGE SCALE GENOMIC DNA]</scope>
    <source>
        <strain evidence="2 3">BLCC-M154</strain>
    </source>
</reference>
<sequence>MSSKKYQKRRNRQNQWIAFELLLGFWIILPLLIIGGFNFLIDPYGVYNQFFTLRELNDYKPNKEDNDRLYKAIDIIHLQPNTILLGSSRVKRGLDPDHPALDTFPPVYNLGLNGANIYEIRRYLEHTWVNNPRLKRVILGLDFFTFDRHIQNQPGFAEYRLEKKQISGKDAINTTLSLDTLASSQETIKANFDTPKSEQFSAHKGFLPYFKIHDGNTEIRFQGSTKLFFIEHQNYQLSAKYMKDFKAIVNLCQENNIELIVFISPAHVIRSQSIYASGKWSVFEEWKRQIVELMGSVWDFSNYNLVNTEELSEKMNYYVDDSHYTKPIGDWVLNRILGYQEEEVPPDFGVLLTRDNLDRVLAQNRQDRDRWQEEYPQYVEFVQSIQADVMNNSQK</sequence>
<feature type="transmembrane region" description="Helical" evidence="1">
    <location>
        <begin position="21"/>
        <end position="41"/>
    </location>
</feature>
<keyword evidence="1" id="KW-1133">Transmembrane helix</keyword>